<sequence>MARWKGELKVLGIVEIVMILRRKMLTANLASGGSPSIPHRPFELGMPEDDEAVVHIAASRLSPNKSLLVQEGEDASSNEAIPPPDRDLSPTGKEKEEDENEEEEEEEYFMDKAMAVKAVLFTKKANVPSLWRELAGAHSQAREGEGRREMYTGTIDFNSISSFIHNFASEASR</sequence>
<dbReference type="EnsemblProtists" id="EKX50598">
    <property type="protein sequence ID" value="EKX50598"/>
    <property type="gene ID" value="GUITHDRAFT_135227"/>
</dbReference>
<dbReference type="PaxDb" id="55529-EKX50598"/>
<feature type="compositionally biased region" description="Basic and acidic residues" evidence="1">
    <location>
        <begin position="84"/>
        <end position="95"/>
    </location>
</feature>
<dbReference type="AlphaFoldDB" id="L1JR77"/>
<reference evidence="2 4" key="1">
    <citation type="journal article" date="2012" name="Nature">
        <title>Algal genomes reveal evolutionary mosaicism and the fate of nucleomorphs.</title>
        <authorList>
            <consortium name="DOE Joint Genome Institute"/>
            <person name="Curtis B.A."/>
            <person name="Tanifuji G."/>
            <person name="Burki F."/>
            <person name="Gruber A."/>
            <person name="Irimia M."/>
            <person name="Maruyama S."/>
            <person name="Arias M.C."/>
            <person name="Ball S.G."/>
            <person name="Gile G.H."/>
            <person name="Hirakawa Y."/>
            <person name="Hopkins J.F."/>
            <person name="Kuo A."/>
            <person name="Rensing S.A."/>
            <person name="Schmutz J."/>
            <person name="Symeonidi A."/>
            <person name="Elias M."/>
            <person name="Eveleigh R.J."/>
            <person name="Herman E.K."/>
            <person name="Klute M.J."/>
            <person name="Nakayama T."/>
            <person name="Obornik M."/>
            <person name="Reyes-Prieto A."/>
            <person name="Armbrust E.V."/>
            <person name="Aves S.J."/>
            <person name="Beiko R.G."/>
            <person name="Coutinho P."/>
            <person name="Dacks J.B."/>
            <person name="Durnford D.G."/>
            <person name="Fast N.M."/>
            <person name="Green B.R."/>
            <person name="Grisdale C.J."/>
            <person name="Hempel F."/>
            <person name="Henrissat B."/>
            <person name="Hoppner M.P."/>
            <person name="Ishida K."/>
            <person name="Kim E."/>
            <person name="Koreny L."/>
            <person name="Kroth P.G."/>
            <person name="Liu Y."/>
            <person name="Malik S.B."/>
            <person name="Maier U.G."/>
            <person name="McRose D."/>
            <person name="Mock T."/>
            <person name="Neilson J.A."/>
            <person name="Onodera N.T."/>
            <person name="Poole A.M."/>
            <person name="Pritham E.J."/>
            <person name="Richards T.A."/>
            <person name="Rocap G."/>
            <person name="Roy S.W."/>
            <person name="Sarai C."/>
            <person name="Schaack S."/>
            <person name="Shirato S."/>
            <person name="Slamovits C.H."/>
            <person name="Spencer D.F."/>
            <person name="Suzuki S."/>
            <person name="Worden A.Z."/>
            <person name="Zauner S."/>
            <person name="Barry K."/>
            <person name="Bell C."/>
            <person name="Bharti A.K."/>
            <person name="Crow J.A."/>
            <person name="Grimwood J."/>
            <person name="Kramer R."/>
            <person name="Lindquist E."/>
            <person name="Lucas S."/>
            <person name="Salamov A."/>
            <person name="McFadden G.I."/>
            <person name="Lane C.E."/>
            <person name="Keeling P.J."/>
            <person name="Gray M.W."/>
            <person name="Grigoriev I.V."/>
            <person name="Archibald J.M."/>
        </authorList>
    </citation>
    <scope>NUCLEOTIDE SEQUENCE</scope>
    <source>
        <strain evidence="2 4">CCMP2712</strain>
    </source>
</reference>
<dbReference type="OrthoDB" id="10656771at2759"/>
<dbReference type="Proteomes" id="UP000011087">
    <property type="component" value="Unassembled WGS sequence"/>
</dbReference>
<name>L1JR77_GUITC</name>
<reference evidence="4" key="2">
    <citation type="submission" date="2012-11" db="EMBL/GenBank/DDBJ databases">
        <authorList>
            <person name="Kuo A."/>
            <person name="Curtis B.A."/>
            <person name="Tanifuji G."/>
            <person name="Burki F."/>
            <person name="Gruber A."/>
            <person name="Irimia M."/>
            <person name="Maruyama S."/>
            <person name="Arias M.C."/>
            <person name="Ball S.G."/>
            <person name="Gile G.H."/>
            <person name="Hirakawa Y."/>
            <person name="Hopkins J.F."/>
            <person name="Rensing S.A."/>
            <person name="Schmutz J."/>
            <person name="Symeonidi A."/>
            <person name="Elias M."/>
            <person name="Eveleigh R.J."/>
            <person name="Herman E.K."/>
            <person name="Klute M.J."/>
            <person name="Nakayama T."/>
            <person name="Obornik M."/>
            <person name="Reyes-Prieto A."/>
            <person name="Armbrust E.V."/>
            <person name="Aves S.J."/>
            <person name="Beiko R.G."/>
            <person name="Coutinho P."/>
            <person name="Dacks J.B."/>
            <person name="Durnford D.G."/>
            <person name="Fast N.M."/>
            <person name="Green B.R."/>
            <person name="Grisdale C."/>
            <person name="Hempe F."/>
            <person name="Henrissat B."/>
            <person name="Hoppner M.P."/>
            <person name="Ishida K.-I."/>
            <person name="Kim E."/>
            <person name="Koreny L."/>
            <person name="Kroth P.G."/>
            <person name="Liu Y."/>
            <person name="Malik S.-B."/>
            <person name="Maier U.G."/>
            <person name="McRose D."/>
            <person name="Mock T."/>
            <person name="Neilson J.A."/>
            <person name="Onodera N.T."/>
            <person name="Poole A.M."/>
            <person name="Pritham E.J."/>
            <person name="Richards T.A."/>
            <person name="Rocap G."/>
            <person name="Roy S.W."/>
            <person name="Sarai C."/>
            <person name="Schaack S."/>
            <person name="Shirato S."/>
            <person name="Slamovits C.H."/>
            <person name="Spencer D.F."/>
            <person name="Suzuki S."/>
            <person name="Worden A.Z."/>
            <person name="Zauner S."/>
            <person name="Barry K."/>
            <person name="Bell C."/>
            <person name="Bharti A.K."/>
            <person name="Crow J.A."/>
            <person name="Grimwood J."/>
            <person name="Kramer R."/>
            <person name="Lindquist E."/>
            <person name="Lucas S."/>
            <person name="Salamov A."/>
            <person name="McFadden G.I."/>
            <person name="Lane C.E."/>
            <person name="Keeling P.J."/>
            <person name="Gray M.W."/>
            <person name="Grigoriev I.V."/>
            <person name="Archibald J.M."/>
        </authorList>
    </citation>
    <scope>NUCLEOTIDE SEQUENCE</scope>
    <source>
        <strain evidence="4">CCMP2712</strain>
    </source>
</reference>
<protein>
    <submittedName>
        <fullName evidence="2 3">Uncharacterized protein</fullName>
    </submittedName>
</protein>
<dbReference type="KEGG" id="gtt:GUITHDRAFT_135227"/>
<feature type="region of interest" description="Disordered" evidence="1">
    <location>
        <begin position="65"/>
        <end position="107"/>
    </location>
</feature>
<evidence type="ECO:0000256" key="1">
    <source>
        <dbReference type="SAM" id="MobiDB-lite"/>
    </source>
</evidence>
<organism evidence="2">
    <name type="scientific">Guillardia theta (strain CCMP2712)</name>
    <name type="common">Cryptophyte</name>
    <dbReference type="NCBI Taxonomy" id="905079"/>
    <lineage>
        <taxon>Eukaryota</taxon>
        <taxon>Cryptophyceae</taxon>
        <taxon>Pyrenomonadales</taxon>
        <taxon>Geminigeraceae</taxon>
        <taxon>Guillardia</taxon>
    </lineage>
</organism>
<dbReference type="HOGENOM" id="CLU_1550454_0_0_1"/>
<feature type="compositionally biased region" description="Acidic residues" evidence="1">
    <location>
        <begin position="96"/>
        <end position="107"/>
    </location>
</feature>
<reference evidence="3" key="3">
    <citation type="submission" date="2015-06" db="UniProtKB">
        <authorList>
            <consortium name="EnsemblProtists"/>
        </authorList>
    </citation>
    <scope>IDENTIFICATION</scope>
</reference>
<dbReference type="RefSeq" id="XP_005837578.1">
    <property type="nucleotide sequence ID" value="XM_005837521.1"/>
</dbReference>
<evidence type="ECO:0000313" key="2">
    <source>
        <dbReference type="EMBL" id="EKX50598.1"/>
    </source>
</evidence>
<gene>
    <name evidence="2" type="ORF">GUITHDRAFT_135227</name>
</gene>
<evidence type="ECO:0000313" key="4">
    <source>
        <dbReference type="Proteomes" id="UP000011087"/>
    </source>
</evidence>
<accession>L1JR77</accession>
<dbReference type="GeneID" id="17307249"/>
<evidence type="ECO:0000313" key="3">
    <source>
        <dbReference type="EnsemblProtists" id="EKX50598"/>
    </source>
</evidence>
<dbReference type="EMBL" id="JH992978">
    <property type="protein sequence ID" value="EKX50598.1"/>
    <property type="molecule type" value="Genomic_DNA"/>
</dbReference>
<keyword evidence="4" id="KW-1185">Reference proteome</keyword>
<proteinExistence type="predicted"/>